<dbReference type="InterPro" id="IPR011611">
    <property type="entry name" value="PfkB_dom"/>
</dbReference>
<dbReference type="STRING" id="1499688.BN000_00141"/>
<dbReference type="Gene3D" id="3.40.1190.20">
    <property type="match status" value="1"/>
</dbReference>
<keyword evidence="3 5" id="KW-0418">Kinase</keyword>
<protein>
    <submittedName>
        <fullName evidence="5">2-dehydro-3-deoxygluconokinase</fullName>
    </submittedName>
</protein>
<feature type="domain" description="Carbohydrate kinase PfkB" evidence="4">
    <location>
        <begin position="270"/>
        <end position="319"/>
    </location>
</feature>
<evidence type="ECO:0000259" key="4">
    <source>
        <dbReference type="Pfam" id="PF00294"/>
    </source>
</evidence>
<dbReference type="AlphaFoldDB" id="A0A0U1NQE4"/>
<name>A0A0U1NQE4_9BACI</name>
<dbReference type="EMBL" id="CVRB01000001">
    <property type="protein sequence ID" value="CRK80260.1"/>
    <property type="molecule type" value="Genomic_DNA"/>
</dbReference>
<keyword evidence="6" id="KW-1185">Reference proteome</keyword>
<gene>
    <name evidence="5" type="primary">kdgK_1</name>
    <name evidence="5" type="ORF">BN000_00141</name>
</gene>
<evidence type="ECO:0000256" key="1">
    <source>
        <dbReference type="ARBA" id="ARBA00010688"/>
    </source>
</evidence>
<dbReference type="InterPro" id="IPR029056">
    <property type="entry name" value="Ribokinase-like"/>
</dbReference>
<evidence type="ECO:0000313" key="6">
    <source>
        <dbReference type="Proteomes" id="UP000199087"/>
    </source>
</evidence>
<dbReference type="Proteomes" id="UP000199087">
    <property type="component" value="Unassembled WGS sequence"/>
</dbReference>
<evidence type="ECO:0000256" key="3">
    <source>
        <dbReference type="ARBA" id="ARBA00022777"/>
    </source>
</evidence>
<reference evidence="6" key="1">
    <citation type="submission" date="2015-05" db="EMBL/GenBank/DDBJ databases">
        <authorList>
            <person name="Urmite Genomes"/>
        </authorList>
    </citation>
    <scope>NUCLEOTIDE SEQUENCE [LARGE SCALE GENOMIC DNA]</scope>
    <source>
        <strain evidence="6">LF1</strain>
    </source>
</reference>
<dbReference type="CDD" id="cd01166">
    <property type="entry name" value="KdgK"/>
    <property type="match status" value="1"/>
</dbReference>
<evidence type="ECO:0000313" key="5">
    <source>
        <dbReference type="EMBL" id="CRK80260.1"/>
    </source>
</evidence>
<evidence type="ECO:0000256" key="2">
    <source>
        <dbReference type="ARBA" id="ARBA00022679"/>
    </source>
</evidence>
<proteinExistence type="inferred from homology"/>
<dbReference type="PANTHER" id="PTHR43320:SF2">
    <property type="entry name" value="2-DEHYDRO-3-DEOXYGLUCONOKINASE_2-DEHYDRO-3-DEOXYGALACTONOKINASE"/>
    <property type="match status" value="1"/>
</dbReference>
<feature type="domain" description="Carbohydrate kinase PfkB" evidence="4">
    <location>
        <begin position="1"/>
        <end position="224"/>
    </location>
</feature>
<keyword evidence="2" id="KW-0808">Transferase</keyword>
<accession>A0A0U1NQE4</accession>
<dbReference type="GO" id="GO:0016301">
    <property type="term" value="F:kinase activity"/>
    <property type="evidence" value="ECO:0007669"/>
    <property type="project" value="UniProtKB-KW"/>
</dbReference>
<dbReference type="PANTHER" id="PTHR43320">
    <property type="entry name" value="SUGAR KINASE"/>
    <property type="match status" value="1"/>
</dbReference>
<dbReference type="RefSeq" id="WP_090629525.1">
    <property type="nucleotide sequence ID" value="NZ_CVRB01000001.1"/>
</dbReference>
<dbReference type="InterPro" id="IPR052700">
    <property type="entry name" value="Carb_kinase_PfkB-like"/>
</dbReference>
<comment type="similarity">
    <text evidence="1">Belongs to the carbohydrate kinase PfkB family.</text>
</comment>
<organism evidence="5 6">
    <name type="scientific">Neobacillus massiliamazoniensis</name>
    <dbReference type="NCBI Taxonomy" id="1499688"/>
    <lineage>
        <taxon>Bacteria</taxon>
        <taxon>Bacillati</taxon>
        <taxon>Bacillota</taxon>
        <taxon>Bacilli</taxon>
        <taxon>Bacillales</taxon>
        <taxon>Bacillaceae</taxon>
        <taxon>Neobacillus</taxon>
    </lineage>
</organism>
<dbReference type="SUPFAM" id="SSF53613">
    <property type="entry name" value="Ribokinase-like"/>
    <property type="match status" value="1"/>
</dbReference>
<dbReference type="Pfam" id="PF00294">
    <property type="entry name" value="PfkB"/>
    <property type="match status" value="2"/>
</dbReference>
<sequence>MKKIVTLGEIMLRLSTAEGVRLNQSNQFTVHYGGAEANVAVSLSHFGYQAFFVSKVPANPLGSAVERHLKSHGVRTDYLLKGGERLGAYYLEAGVGERSTQVAYDRKNSSFSKLEAEEVVIEEILRGASLFHISGITLALSTSLRELVFLFLKKAKKMGIKTSFDFNYRAKLWTQQEASEVIKLLLPYIDICSCGELDAVHLLGLDLVGGSLPQEERLKCYYQKIMKMYPNIQYMCSTFRTVINASNNRLLGNLYVNGELYQSKVHCLEPIVDRVGGGDSFIAGILSGILDGLPTERIISFATAASALKHTVHGDCNPFSKEEVLQFTDTEPGKIKR</sequence>
<dbReference type="OrthoDB" id="9813569at2"/>